<dbReference type="EMBL" id="GG738851">
    <property type="protein sequence ID" value="EFC48506.1"/>
    <property type="molecule type" value="Genomic_DNA"/>
</dbReference>
<dbReference type="OrthoDB" id="10268124at2759"/>
<dbReference type="InterPro" id="IPR000742">
    <property type="entry name" value="EGF"/>
</dbReference>
<keyword evidence="6" id="KW-1185">Reference proteome</keyword>
<dbReference type="Gene3D" id="2.120.10.30">
    <property type="entry name" value="TolB, C-terminal domain"/>
    <property type="match status" value="3"/>
</dbReference>
<feature type="disulfide bond" evidence="2">
    <location>
        <begin position="1196"/>
        <end position="1205"/>
    </location>
</feature>
<organism evidence="6">
    <name type="scientific">Naegleria gruberi</name>
    <name type="common">Amoeba</name>
    <dbReference type="NCBI Taxonomy" id="5762"/>
    <lineage>
        <taxon>Eukaryota</taxon>
        <taxon>Discoba</taxon>
        <taxon>Heterolobosea</taxon>
        <taxon>Tetramitia</taxon>
        <taxon>Eutetramitia</taxon>
        <taxon>Vahlkampfiidae</taxon>
        <taxon>Naegleria</taxon>
    </lineage>
</organism>
<gene>
    <name evidence="5" type="ORF">NAEGRDRAFT_63708</name>
</gene>
<proteinExistence type="predicted"/>
<feature type="chain" id="PRO_5003038316" evidence="3">
    <location>
        <begin position="22"/>
        <end position="1298"/>
    </location>
</feature>
<sequence length="1298" mass="140685">MRNKLLFCLFLFLLVAGQSMQQEATTLPDNVVYPTFYNTSVYAGGNDDGSGYPALNTLVSYAHYTITSAGDIFTYNNYQPIRKISKQTGTVEKFYSHSTSVSCLLYDKSSENLYIVSVVFPQIAIYKLDNVTATTTLLFSKTDSSYGNEGGCSINGNGDIAIRTTTYQQQHKIFIFNMTTLALTQVFGSSSGLFYTNPCYDGSNALSCQLLLTAFSLANDGRIVLYGTGTMSGLWLISDSTIYMKKNDYYYAKDFLQVSNNEFYMLSDSFLYKYNLETNEVTGMSGSISGSDGVLVSDFQVSGGTAIVMDYSDNSITFSLSYSIKKISPQTNTIQTIAGSGKNVPIPIDGLDPKQLSVVDTVATLSKSDEMYFGSLDANFMYKINSLEKSVFLPGAIERIKTIAIDKSLSNDVFYGGIEGSTEFRRSSIAKFNEISKLNAKISTSTNTLLNNTLNPIFGGRYVGLSVYQDEIYIADYKHHTIRKISKDSNMVVIIAGNGTVGFTGDGGLATEATLNNPSHAIVDSNGDLWIADLGNNRVRKVFGINGTITTVSGNGIPSSEVPPNIDVVSPIFLTESPSGDAIYVTDWNLIKKIDKLTNQVSIIAGTGQIYEQNIDMEIPALEANINPLALVVRSENSLDAIYFADPYNQRIRKLYNNTVSSVPGSATDNVGGLEFDTLTGDFYVSTGNYQVRKITPQGQNVLFAGNGTNGFFGDGMRAVDAAIFPTLMLMKGRNLYFSNVDDPTNINNIKYVSVDQENATISTLIGGFGDGLKAENAYFGEVVYMDTDEKGNLYILEGSSRIRKITKSTGIVTTIAGLGNRIESGIPANQALFTAQSFSVVSEDVLLVPDIGNNRIFKISNGIITNIVGNYTRGYPEYNLPANETSVRDVQTILQTPEGEIIITLYGLSALLKLNKYTGKLEELKLDSVPDLYYSYVMRNRKGEFFYTTPKFVNKLTPYCVKGKLNSFKSYCVNECFGIADETKGCSGHGYCLGLDQCSCFAGYNGSKCEDFTCNSILKSQANVCSGHGICSSYNNCTCSLGYYGANCEEFDCFGTLKNSQSVCSGNGQCLDFNNCTCKEGYYGAACDKFDCFGVNSANSSVCSSHGSCPKPNNCSCDNGYYGASCGKFDCNGIGSDQSSVCSSHGTCSKPNNCSCDNGYYGNNCQLFNCFGQLYSDNSVCSGNGTCSKPNNCTCKNGYYGSNCESFNCKGVKSTDASVCSSRGQCIAPETCQCTLKNAFGSNCEFVTTPSTSKNINGHVSGVAARSVRLNVTTGMKSHSSQLLLMLVVFLSAFIVM</sequence>
<feature type="domain" description="EGF-like" evidence="4">
    <location>
        <begin position="1011"/>
        <end position="1050"/>
    </location>
</feature>
<protein>
    <submittedName>
        <fullName evidence="5">Predicted protein</fullName>
    </submittedName>
</protein>
<dbReference type="PROSITE" id="PS01186">
    <property type="entry name" value="EGF_2"/>
    <property type="match status" value="4"/>
</dbReference>
<dbReference type="Pfam" id="PF07974">
    <property type="entry name" value="EGF_2"/>
    <property type="match status" value="4"/>
</dbReference>
<dbReference type="InterPro" id="IPR051830">
    <property type="entry name" value="NOTCH_homolog"/>
</dbReference>
<dbReference type="PANTHER" id="PTHR24033">
    <property type="entry name" value="EGF-LIKE DOMAIN-CONTAINING PROTEIN"/>
    <property type="match status" value="1"/>
</dbReference>
<dbReference type="PROSITE" id="PS50026">
    <property type="entry name" value="EGF_3"/>
    <property type="match status" value="3"/>
</dbReference>
<accession>D2V4F6</accession>
<keyword evidence="3" id="KW-0732">Signal</keyword>
<evidence type="ECO:0000256" key="1">
    <source>
        <dbReference type="ARBA" id="ARBA00023157"/>
    </source>
</evidence>
<dbReference type="PANTHER" id="PTHR24033:SF151">
    <property type="entry name" value="NOTCH 2"/>
    <property type="match status" value="1"/>
</dbReference>
<dbReference type="eggNOG" id="KOG1217">
    <property type="taxonomic scope" value="Eukaryota"/>
</dbReference>
<feature type="domain" description="EGF-like" evidence="4">
    <location>
        <begin position="1167"/>
        <end position="1206"/>
    </location>
</feature>
<keyword evidence="2" id="KW-0245">EGF-like domain</keyword>
<name>D2V4F6_NAEGR</name>
<dbReference type="RefSeq" id="XP_002681250.1">
    <property type="nucleotide sequence ID" value="XM_002681204.1"/>
</dbReference>
<dbReference type="VEuPathDB" id="AmoebaDB:NAEGRDRAFT_63708"/>
<evidence type="ECO:0000259" key="4">
    <source>
        <dbReference type="PROSITE" id="PS50026"/>
    </source>
</evidence>
<evidence type="ECO:0000313" key="5">
    <source>
        <dbReference type="EMBL" id="EFC48506.1"/>
    </source>
</evidence>
<dbReference type="InParanoid" id="D2V4F6"/>
<dbReference type="KEGG" id="ngr:NAEGRDRAFT_63708"/>
<evidence type="ECO:0000256" key="2">
    <source>
        <dbReference type="PROSITE-ProRule" id="PRU00076"/>
    </source>
</evidence>
<dbReference type="Gene3D" id="2.10.25.10">
    <property type="entry name" value="Laminin"/>
    <property type="match status" value="4"/>
</dbReference>
<evidence type="ECO:0000256" key="3">
    <source>
        <dbReference type="SAM" id="SignalP"/>
    </source>
</evidence>
<dbReference type="GeneID" id="8862135"/>
<evidence type="ECO:0000313" key="6">
    <source>
        <dbReference type="Proteomes" id="UP000006671"/>
    </source>
</evidence>
<dbReference type="Proteomes" id="UP000006671">
    <property type="component" value="Unassembled WGS sequence"/>
</dbReference>
<reference evidence="5 6" key="1">
    <citation type="journal article" date="2010" name="Cell">
        <title>The genome of Naegleria gruberi illuminates early eukaryotic versatility.</title>
        <authorList>
            <person name="Fritz-Laylin L.K."/>
            <person name="Prochnik S.E."/>
            <person name="Ginger M.L."/>
            <person name="Dacks J.B."/>
            <person name="Carpenter M.L."/>
            <person name="Field M.C."/>
            <person name="Kuo A."/>
            <person name="Paredez A."/>
            <person name="Chapman J."/>
            <person name="Pham J."/>
            <person name="Shu S."/>
            <person name="Neupane R."/>
            <person name="Cipriano M."/>
            <person name="Mancuso J."/>
            <person name="Tu H."/>
            <person name="Salamov A."/>
            <person name="Lindquist E."/>
            <person name="Shapiro H."/>
            <person name="Lucas S."/>
            <person name="Grigoriev I.V."/>
            <person name="Cande W.Z."/>
            <person name="Fulton C."/>
            <person name="Rokhsar D.S."/>
            <person name="Dawson S.C."/>
        </authorList>
    </citation>
    <scope>NUCLEOTIDE SEQUENCE [LARGE SCALE GENOMIC DNA]</scope>
    <source>
        <strain evidence="5 6">NEG-M</strain>
    </source>
</reference>
<feature type="domain" description="EGF-like" evidence="4">
    <location>
        <begin position="1057"/>
        <end position="1089"/>
    </location>
</feature>
<feature type="disulfide bond" evidence="2">
    <location>
        <begin position="1040"/>
        <end position="1049"/>
    </location>
</feature>
<feature type="signal peptide" evidence="3">
    <location>
        <begin position="1"/>
        <end position="21"/>
    </location>
</feature>
<comment type="caution">
    <text evidence="2">Lacks conserved residue(s) required for the propagation of feature annotation.</text>
</comment>
<dbReference type="STRING" id="5762.D2V4F6"/>
<dbReference type="InterPro" id="IPR011042">
    <property type="entry name" value="6-blade_b-propeller_TolB-like"/>
</dbReference>
<dbReference type="SUPFAM" id="SSF101898">
    <property type="entry name" value="NHL repeat"/>
    <property type="match status" value="2"/>
</dbReference>
<dbReference type="InterPro" id="IPR013111">
    <property type="entry name" value="EGF_extracell"/>
</dbReference>
<feature type="disulfide bond" evidence="2">
    <location>
        <begin position="1079"/>
        <end position="1088"/>
    </location>
</feature>
<keyword evidence="1 2" id="KW-1015">Disulfide bond</keyword>
<dbReference type="PROSITE" id="PS00022">
    <property type="entry name" value="EGF_1"/>
    <property type="match status" value="4"/>
</dbReference>
<dbReference type="SMART" id="SM00181">
    <property type="entry name" value="EGF"/>
    <property type="match status" value="6"/>
</dbReference>